<dbReference type="InterPro" id="IPR015424">
    <property type="entry name" value="PyrdxlP-dep_Trfase"/>
</dbReference>
<evidence type="ECO:0000256" key="10">
    <source>
        <dbReference type="RuleBase" id="RU004504"/>
    </source>
</evidence>
<dbReference type="InParanoid" id="A0A5Q0BKH1"/>
<dbReference type="PANTHER" id="PTHR11601:SF34">
    <property type="entry name" value="CYSTEINE DESULFURASE"/>
    <property type="match status" value="1"/>
</dbReference>
<dbReference type="Pfam" id="PF00266">
    <property type="entry name" value="Aminotran_5"/>
    <property type="match status" value="1"/>
</dbReference>
<evidence type="ECO:0000256" key="7">
    <source>
        <dbReference type="ARBA" id="ARBA00023004"/>
    </source>
</evidence>
<dbReference type="GO" id="GO:0046872">
    <property type="term" value="F:metal ion binding"/>
    <property type="evidence" value="ECO:0007669"/>
    <property type="project" value="UniProtKB-KW"/>
</dbReference>
<name>A0A5Q0BKH1_9GAMM</name>
<evidence type="ECO:0000313" key="12">
    <source>
        <dbReference type="EMBL" id="QFY44333.1"/>
    </source>
</evidence>
<gene>
    <name evidence="12" type="ORF">F6R98_18240</name>
</gene>
<dbReference type="InterPro" id="IPR020578">
    <property type="entry name" value="Aminotrans_V_PyrdxlP_BS"/>
</dbReference>
<evidence type="ECO:0000259" key="11">
    <source>
        <dbReference type="Pfam" id="PF00266"/>
    </source>
</evidence>
<dbReference type="AlphaFoldDB" id="A0A5Q0BKH1"/>
<dbReference type="Gene3D" id="3.40.640.10">
    <property type="entry name" value="Type I PLP-dependent aspartate aminotransferase-like (Major domain)"/>
    <property type="match status" value="1"/>
</dbReference>
<dbReference type="Gene3D" id="3.90.1150.10">
    <property type="entry name" value="Aspartate Aminotransferase, domain 1"/>
    <property type="match status" value="1"/>
</dbReference>
<dbReference type="EC" id="2.8.1.7" evidence="3"/>
<evidence type="ECO:0000256" key="4">
    <source>
        <dbReference type="ARBA" id="ARBA00022679"/>
    </source>
</evidence>
<feature type="domain" description="Aminotransferase class V" evidence="11">
    <location>
        <begin position="2"/>
        <end position="358"/>
    </location>
</feature>
<comment type="catalytic activity">
    <reaction evidence="9">
        <text>(sulfur carrier)-H + L-cysteine = (sulfur carrier)-SH + L-alanine</text>
        <dbReference type="Rhea" id="RHEA:43892"/>
        <dbReference type="Rhea" id="RHEA-COMP:14737"/>
        <dbReference type="Rhea" id="RHEA-COMP:14739"/>
        <dbReference type="ChEBI" id="CHEBI:29917"/>
        <dbReference type="ChEBI" id="CHEBI:35235"/>
        <dbReference type="ChEBI" id="CHEBI:57972"/>
        <dbReference type="ChEBI" id="CHEBI:64428"/>
        <dbReference type="EC" id="2.8.1.7"/>
    </reaction>
</comment>
<evidence type="ECO:0000256" key="8">
    <source>
        <dbReference type="ARBA" id="ARBA00023014"/>
    </source>
</evidence>
<evidence type="ECO:0000256" key="3">
    <source>
        <dbReference type="ARBA" id="ARBA00012239"/>
    </source>
</evidence>
<dbReference type="InterPro" id="IPR015421">
    <property type="entry name" value="PyrdxlP-dep_Trfase_major"/>
</dbReference>
<keyword evidence="6" id="KW-0663">Pyridoxal phosphate</keyword>
<dbReference type="RefSeq" id="WP_153250298.1">
    <property type="nucleotide sequence ID" value="NZ_CP044205.1"/>
</dbReference>
<keyword evidence="7" id="KW-0408">Iron</keyword>
<keyword evidence="8" id="KW-0411">Iron-sulfur</keyword>
<dbReference type="KEGG" id="mmob:F6R98_18240"/>
<evidence type="ECO:0000256" key="9">
    <source>
        <dbReference type="ARBA" id="ARBA00050776"/>
    </source>
</evidence>
<dbReference type="EMBL" id="CP044205">
    <property type="protein sequence ID" value="QFY44333.1"/>
    <property type="molecule type" value="Genomic_DNA"/>
</dbReference>
<protein>
    <recommendedName>
        <fullName evidence="3">cysteine desulfurase</fullName>
        <ecNumber evidence="3">2.8.1.7</ecNumber>
    </recommendedName>
</protein>
<dbReference type="InterPro" id="IPR016454">
    <property type="entry name" value="Cysteine_dSase"/>
</dbReference>
<dbReference type="InterPro" id="IPR000192">
    <property type="entry name" value="Aminotrans_V_dom"/>
</dbReference>
<dbReference type="Proteomes" id="UP000325755">
    <property type="component" value="Chromosome"/>
</dbReference>
<evidence type="ECO:0000256" key="2">
    <source>
        <dbReference type="ARBA" id="ARBA00006490"/>
    </source>
</evidence>
<evidence type="ECO:0000313" key="13">
    <source>
        <dbReference type="Proteomes" id="UP000325755"/>
    </source>
</evidence>
<accession>A0A5Q0BKH1</accession>
<proteinExistence type="inferred from homology"/>
<comment type="cofactor">
    <cofactor evidence="1 10">
        <name>pyridoxal 5'-phosphate</name>
        <dbReference type="ChEBI" id="CHEBI:597326"/>
    </cofactor>
</comment>
<keyword evidence="4" id="KW-0808">Transferase</keyword>
<evidence type="ECO:0000256" key="1">
    <source>
        <dbReference type="ARBA" id="ARBA00001933"/>
    </source>
</evidence>
<dbReference type="SUPFAM" id="SSF53383">
    <property type="entry name" value="PLP-dependent transferases"/>
    <property type="match status" value="1"/>
</dbReference>
<evidence type="ECO:0000256" key="6">
    <source>
        <dbReference type="ARBA" id="ARBA00022898"/>
    </source>
</evidence>
<dbReference type="PIRSF" id="PIRSF005572">
    <property type="entry name" value="NifS"/>
    <property type="match status" value="1"/>
</dbReference>
<dbReference type="PROSITE" id="PS00595">
    <property type="entry name" value="AA_TRANSFER_CLASS_5"/>
    <property type="match status" value="1"/>
</dbReference>
<dbReference type="InterPro" id="IPR015422">
    <property type="entry name" value="PyrdxlP-dep_Trfase_small"/>
</dbReference>
<organism evidence="12 13">
    <name type="scientific">Candidatus Methylospira mobilis</name>
    <dbReference type="NCBI Taxonomy" id="1808979"/>
    <lineage>
        <taxon>Bacteria</taxon>
        <taxon>Pseudomonadati</taxon>
        <taxon>Pseudomonadota</taxon>
        <taxon>Gammaproteobacteria</taxon>
        <taxon>Methylococcales</taxon>
        <taxon>Methylococcaceae</taxon>
        <taxon>Candidatus Methylospira</taxon>
    </lineage>
</organism>
<comment type="similarity">
    <text evidence="2">Belongs to the class-V pyridoxal-phosphate-dependent aminotransferase family. NifS/IscS subfamily.</text>
</comment>
<evidence type="ECO:0000256" key="5">
    <source>
        <dbReference type="ARBA" id="ARBA00022723"/>
    </source>
</evidence>
<keyword evidence="5" id="KW-0479">Metal-binding</keyword>
<dbReference type="GO" id="GO:0031071">
    <property type="term" value="F:cysteine desulfurase activity"/>
    <property type="evidence" value="ECO:0007669"/>
    <property type="project" value="UniProtKB-EC"/>
</dbReference>
<dbReference type="PANTHER" id="PTHR11601">
    <property type="entry name" value="CYSTEINE DESULFURYLASE FAMILY MEMBER"/>
    <property type="match status" value="1"/>
</dbReference>
<dbReference type="Gene3D" id="1.10.260.50">
    <property type="match status" value="1"/>
</dbReference>
<dbReference type="OrthoDB" id="9808002at2"/>
<dbReference type="GO" id="GO:0051536">
    <property type="term" value="F:iron-sulfur cluster binding"/>
    <property type="evidence" value="ECO:0007669"/>
    <property type="project" value="UniProtKB-KW"/>
</dbReference>
<reference evidence="12 13" key="1">
    <citation type="submission" date="2019-09" db="EMBL/GenBank/DDBJ databases">
        <title>Ecophysiology of the spiral-shaped methanotroph Methylospira mobilis as revealed by the complete genome sequence.</title>
        <authorList>
            <person name="Oshkin I.Y."/>
            <person name="Dedysh S.N."/>
            <person name="Miroshnikov K."/>
            <person name="Danilova O.V."/>
            <person name="Hakobyan A."/>
            <person name="Liesack W."/>
        </authorList>
    </citation>
    <scope>NUCLEOTIDE SEQUENCE [LARGE SCALE GENOMIC DNA]</scope>
    <source>
        <strain evidence="12 13">Shm1</strain>
    </source>
</reference>
<keyword evidence="13" id="KW-1185">Reference proteome</keyword>
<sequence>MIYLDHNATTPLDKRVLDAMLPYLGRFYGNASGLYRLGRISRDAINLAREQVARLAGADPSEVYFTSGGTESNNLAIKGLAAKLPLGTMAFGATEHPSVRESALSLKGRGWVVDELPVDGEGRICRPARLPDSLRFVSVMLANNETGVVADTALLQQIAADSGCLLHCDAVQMLGKLAFDFKRSPIDLLSVSAHKLYGPKGVGALIAKKSVSFEPLLHGGGQENGLRGGTESVAAIVGFGKAAELAQEGLLGDFSRLNDLRVFLEKKLEAFPGVAVFARQAPRLPNTVLFSVARVEGDALVMAMDKQGVALSSGSACSSSSGEPSAVLTAMGVDPEMARTAVRVSLGKENTQAELEQFVDVLQQVITDFRK</sequence>